<dbReference type="Gene3D" id="3.40.50.10810">
    <property type="entry name" value="Tandem AAA-ATPase domain"/>
    <property type="match status" value="1"/>
</dbReference>
<feature type="domain" description="SNF2 N-terminal" evidence="3">
    <location>
        <begin position="304"/>
        <end position="361"/>
    </location>
</feature>
<keyword evidence="5" id="KW-1185">Reference proteome</keyword>
<reference evidence="4" key="2">
    <citation type="submission" date="2020-02" db="EMBL/GenBank/DDBJ databases">
        <title>Identification and distribution of gene clusters putatively required for synthesis of sphingolipid metabolism inhibitors in phylogenetically diverse species of the filamentous fungus Fusarium.</title>
        <authorList>
            <person name="Kim H.-S."/>
            <person name="Busman M."/>
            <person name="Brown D.W."/>
            <person name="Divon H."/>
            <person name="Uhlig S."/>
            <person name="Proctor R.H."/>
        </authorList>
    </citation>
    <scope>NUCLEOTIDE SEQUENCE</scope>
    <source>
        <strain evidence="4">NRRL 25174</strain>
    </source>
</reference>
<evidence type="ECO:0000313" key="5">
    <source>
        <dbReference type="Proteomes" id="UP000730481"/>
    </source>
</evidence>
<organism evidence="4 5">
    <name type="scientific">Fusarium beomiforme</name>
    <dbReference type="NCBI Taxonomy" id="44412"/>
    <lineage>
        <taxon>Eukaryota</taxon>
        <taxon>Fungi</taxon>
        <taxon>Dikarya</taxon>
        <taxon>Ascomycota</taxon>
        <taxon>Pezizomycotina</taxon>
        <taxon>Sordariomycetes</taxon>
        <taxon>Hypocreomycetidae</taxon>
        <taxon>Hypocreales</taxon>
        <taxon>Nectriaceae</taxon>
        <taxon>Fusarium</taxon>
        <taxon>Fusarium burgessii species complex</taxon>
    </lineage>
</organism>
<proteinExistence type="predicted"/>
<protein>
    <submittedName>
        <fullName evidence="4">Promoter binding RUSH-1alpha</fullName>
    </submittedName>
</protein>
<evidence type="ECO:0000259" key="3">
    <source>
        <dbReference type="Pfam" id="PF00176"/>
    </source>
</evidence>
<reference evidence="4" key="1">
    <citation type="journal article" date="2017" name="Mycologia">
        <title>Fusarium algeriense, sp. nov., a novel toxigenic crown rot pathogen of durum wheat from Algeria is nested in the Fusarium burgessii species complex.</title>
        <authorList>
            <person name="Laraba I."/>
            <person name="Keddad A."/>
            <person name="Boureghda H."/>
            <person name="Abdallah N."/>
            <person name="Vaughan M.M."/>
            <person name="Proctor R.H."/>
            <person name="Busman M."/>
            <person name="O'Donnell K."/>
        </authorList>
    </citation>
    <scope>NUCLEOTIDE SEQUENCE</scope>
    <source>
        <strain evidence="4">NRRL 25174</strain>
    </source>
</reference>
<dbReference type="Proteomes" id="UP000730481">
    <property type="component" value="Unassembled WGS sequence"/>
</dbReference>
<name>A0A9P5A4L7_9HYPO</name>
<dbReference type="SUPFAM" id="SSF52540">
    <property type="entry name" value="P-loop containing nucleoside triphosphate hydrolases"/>
    <property type="match status" value="1"/>
</dbReference>
<keyword evidence="1" id="KW-0547">Nucleotide-binding</keyword>
<keyword evidence="2" id="KW-0067">ATP-binding</keyword>
<dbReference type="InterPro" id="IPR038718">
    <property type="entry name" value="SNF2-like_sf"/>
</dbReference>
<evidence type="ECO:0000313" key="4">
    <source>
        <dbReference type="EMBL" id="KAF4331833.1"/>
    </source>
</evidence>
<gene>
    <name evidence="4" type="ORF">FBEOM_14393</name>
</gene>
<dbReference type="OrthoDB" id="448448at2759"/>
<evidence type="ECO:0000256" key="1">
    <source>
        <dbReference type="ARBA" id="ARBA00022741"/>
    </source>
</evidence>
<evidence type="ECO:0000256" key="2">
    <source>
        <dbReference type="ARBA" id="ARBA00022840"/>
    </source>
</evidence>
<dbReference type="AlphaFoldDB" id="A0A9P5A4L7"/>
<dbReference type="InterPro" id="IPR000330">
    <property type="entry name" value="SNF2_N"/>
</dbReference>
<accession>A0A9P5A4L7</accession>
<dbReference type="EMBL" id="PVQB02001364">
    <property type="protein sequence ID" value="KAF4331833.1"/>
    <property type="molecule type" value="Genomic_DNA"/>
</dbReference>
<dbReference type="InterPro" id="IPR027417">
    <property type="entry name" value="P-loop_NTPase"/>
</dbReference>
<dbReference type="GO" id="GO:0005524">
    <property type="term" value="F:ATP binding"/>
    <property type="evidence" value="ECO:0007669"/>
    <property type="project" value="InterPro"/>
</dbReference>
<comment type="caution">
    <text evidence="4">The sequence shown here is derived from an EMBL/GenBank/DDBJ whole genome shotgun (WGS) entry which is preliminary data.</text>
</comment>
<dbReference type="Pfam" id="PF00176">
    <property type="entry name" value="SNF2-rel_dom"/>
    <property type="match status" value="1"/>
</dbReference>
<sequence length="365" mass="41132">MPRPLKRQRNCENDIKNETSYKDFRRQAISINGSTSYHCFQSRMELDLPSDASGMENDMAVSEGESADQKICYGAICGAQVLLNPQTEMPKETYPWASGEANAKKRSVLDCDTAAILMLTAERTRSVSFAAVIRVDKFHGKRRKSGKGSAVEASVNIYGPRSLMDEVDGALSEIGSYRSYLQHPTFLEPDILYINPQFFYPSSLKTDLRHLVGSSSQSNDLKSNTSQEVEEAMDCLESWSGDITALGCRAEDMHRILNQFLLDTSLKEHQVKGIEFILGREDDEVANQMHKHMLLSIGPRRFQHGTFKTVTFHGDARPKNRELLLGHDIVLTTYHTLEKDNRAKAILNSIKWSRIVLDEGKSHDI</sequence>